<keyword evidence="8 9" id="KW-0012">Acyltransferase</keyword>
<reference evidence="11" key="1">
    <citation type="journal article" date="2020" name="mSystems">
        <title>Genome- and Community-Level Interaction Insights into Carbon Utilization and Element Cycling Functions of Hydrothermarchaeota in Hydrothermal Sediment.</title>
        <authorList>
            <person name="Zhou Z."/>
            <person name="Liu Y."/>
            <person name="Xu W."/>
            <person name="Pan J."/>
            <person name="Luo Z.H."/>
            <person name="Li M."/>
        </authorList>
    </citation>
    <scope>NUCLEOTIDE SEQUENCE [LARGE SCALE GENOMIC DNA]</scope>
    <source>
        <strain evidence="11">HyVt-577</strain>
    </source>
</reference>
<dbReference type="SMART" id="SM00563">
    <property type="entry name" value="PlsC"/>
    <property type="match status" value="1"/>
</dbReference>
<evidence type="ECO:0000256" key="9">
    <source>
        <dbReference type="RuleBase" id="RU361267"/>
    </source>
</evidence>
<dbReference type="SUPFAM" id="SSF69593">
    <property type="entry name" value="Glycerol-3-phosphate (1)-acyltransferase"/>
    <property type="match status" value="1"/>
</dbReference>
<comment type="domain">
    <text evidence="9">The HXXXXD motif is essential for acyltransferase activity and may constitute the binding site for the phosphate moiety of the glycerol-3-phosphate.</text>
</comment>
<comment type="similarity">
    <text evidence="4 9">Belongs to the 1-acyl-sn-glycerol-3-phosphate acyltransferase family.</text>
</comment>
<evidence type="ECO:0000256" key="8">
    <source>
        <dbReference type="ARBA" id="ARBA00023315"/>
    </source>
</evidence>
<evidence type="ECO:0000256" key="3">
    <source>
        <dbReference type="ARBA" id="ARBA00005189"/>
    </source>
</evidence>
<keyword evidence="9" id="KW-0443">Lipid metabolism</keyword>
<evidence type="ECO:0000256" key="6">
    <source>
        <dbReference type="ARBA" id="ARBA00016139"/>
    </source>
</evidence>
<evidence type="ECO:0000256" key="5">
    <source>
        <dbReference type="ARBA" id="ARBA00013211"/>
    </source>
</evidence>
<dbReference type="EC" id="2.3.1.51" evidence="5 9"/>
<keyword evidence="9" id="KW-0444">Lipid biosynthesis</keyword>
<dbReference type="NCBIfam" id="TIGR00530">
    <property type="entry name" value="AGP_acyltrn"/>
    <property type="match status" value="1"/>
</dbReference>
<comment type="catalytic activity">
    <reaction evidence="1 9">
        <text>a 1-acyl-sn-glycero-3-phosphate + an acyl-CoA = a 1,2-diacyl-sn-glycero-3-phosphate + CoA</text>
        <dbReference type="Rhea" id="RHEA:19709"/>
        <dbReference type="ChEBI" id="CHEBI:57287"/>
        <dbReference type="ChEBI" id="CHEBI:57970"/>
        <dbReference type="ChEBI" id="CHEBI:58342"/>
        <dbReference type="ChEBI" id="CHEBI:58608"/>
        <dbReference type="EC" id="2.3.1.51"/>
    </reaction>
</comment>
<proteinExistence type="inferred from homology"/>
<dbReference type="GO" id="GO:0006654">
    <property type="term" value="P:phosphatidic acid biosynthetic process"/>
    <property type="evidence" value="ECO:0007669"/>
    <property type="project" value="TreeGrafter"/>
</dbReference>
<dbReference type="GO" id="GO:0003841">
    <property type="term" value="F:1-acylglycerol-3-phosphate O-acyltransferase activity"/>
    <property type="evidence" value="ECO:0007669"/>
    <property type="project" value="UniProtKB-UniRule"/>
</dbReference>
<feature type="domain" description="Phospholipid/glycerol acyltransferase" evidence="10">
    <location>
        <begin position="68"/>
        <end position="182"/>
    </location>
</feature>
<dbReference type="PANTHER" id="PTHR10434:SF11">
    <property type="entry name" value="1-ACYL-SN-GLYCEROL-3-PHOSPHATE ACYLTRANSFERASE"/>
    <property type="match status" value="1"/>
</dbReference>
<comment type="pathway">
    <text evidence="3">Lipid metabolism.</text>
</comment>
<gene>
    <name evidence="11" type="ORF">ENK44_14470</name>
</gene>
<protein>
    <recommendedName>
        <fullName evidence="6 9">1-acyl-sn-glycerol-3-phosphate acyltransferase</fullName>
        <ecNumber evidence="5 9">2.3.1.51</ecNumber>
    </recommendedName>
</protein>
<evidence type="ECO:0000256" key="7">
    <source>
        <dbReference type="ARBA" id="ARBA00022679"/>
    </source>
</evidence>
<sequence length="236" mass="26317">MLRTVWTIVFAVIATGLGSAAAVFGGLFNPYSGFVNGVIRIWAKSIIKASGIRVEAEGLDRFDHSKAYIVVSNHQGNFDILVLAQYLPFTARFVAKKELFRIPLFAQGMKLAGMIAIDRGNSAQARATLQRTIDVLKDGVSIIIFPEGTRSKDGQIQRFKKGGFILALETGIPILPVSISGSRHVMQKQSLRLRKGRIKIVFDKPIDPAQYTFEERNKLVQHTRDIIIKNFDPEFK</sequence>
<accession>A0A7V4U347</accession>
<dbReference type="Pfam" id="PF01553">
    <property type="entry name" value="Acyltransferase"/>
    <property type="match status" value="1"/>
</dbReference>
<dbReference type="PANTHER" id="PTHR10434">
    <property type="entry name" value="1-ACYL-SN-GLYCEROL-3-PHOSPHATE ACYLTRANSFERASE"/>
    <property type="match status" value="1"/>
</dbReference>
<name>A0A7V4U347_CALAY</name>
<evidence type="ECO:0000259" key="10">
    <source>
        <dbReference type="SMART" id="SM00563"/>
    </source>
</evidence>
<evidence type="ECO:0000256" key="2">
    <source>
        <dbReference type="ARBA" id="ARBA00004728"/>
    </source>
</evidence>
<keyword evidence="7 9" id="KW-0808">Transferase</keyword>
<dbReference type="InterPro" id="IPR002123">
    <property type="entry name" value="Plipid/glycerol_acylTrfase"/>
</dbReference>
<keyword evidence="9" id="KW-1208">Phospholipid metabolism</keyword>
<organism evidence="11">
    <name type="scientific">Caldithrix abyssi</name>
    <dbReference type="NCBI Taxonomy" id="187145"/>
    <lineage>
        <taxon>Bacteria</taxon>
        <taxon>Pseudomonadati</taxon>
        <taxon>Calditrichota</taxon>
        <taxon>Calditrichia</taxon>
        <taxon>Calditrichales</taxon>
        <taxon>Calditrichaceae</taxon>
        <taxon>Caldithrix</taxon>
    </lineage>
</organism>
<keyword evidence="9" id="KW-0594">Phospholipid biosynthesis</keyword>
<dbReference type="CDD" id="cd07989">
    <property type="entry name" value="LPLAT_AGPAT-like"/>
    <property type="match status" value="1"/>
</dbReference>
<evidence type="ECO:0000313" key="11">
    <source>
        <dbReference type="EMBL" id="HGY56909.1"/>
    </source>
</evidence>
<dbReference type="GO" id="GO:0016020">
    <property type="term" value="C:membrane"/>
    <property type="evidence" value="ECO:0007669"/>
    <property type="project" value="InterPro"/>
</dbReference>
<dbReference type="EMBL" id="DRQG01000139">
    <property type="protein sequence ID" value="HGY56909.1"/>
    <property type="molecule type" value="Genomic_DNA"/>
</dbReference>
<dbReference type="Proteomes" id="UP000885779">
    <property type="component" value="Unassembled WGS sequence"/>
</dbReference>
<comment type="caution">
    <text evidence="11">The sequence shown here is derived from an EMBL/GenBank/DDBJ whole genome shotgun (WGS) entry which is preliminary data.</text>
</comment>
<evidence type="ECO:0000256" key="1">
    <source>
        <dbReference type="ARBA" id="ARBA00001141"/>
    </source>
</evidence>
<dbReference type="InterPro" id="IPR004552">
    <property type="entry name" value="AGP_acyltrans"/>
</dbReference>
<comment type="pathway">
    <text evidence="2">Phospholipid metabolism; CDP-diacylglycerol biosynthesis; CDP-diacylglycerol from sn-glycerol 3-phosphate: step 2/3.</text>
</comment>
<evidence type="ECO:0000256" key="4">
    <source>
        <dbReference type="ARBA" id="ARBA00008655"/>
    </source>
</evidence>
<dbReference type="AlphaFoldDB" id="A0A7V4U347"/>